<dbReference type="InterPro" id="IPR029151">
    <property type="entry name" value="Sensor-like_sf"/>
</dbReference>
<dbReference type="InterPro" id="IPR003594">
    <property type="entry name" value="HATPase_dom"/>
</dbReference>
<reference evidence="17 18" key="1">
    <citation type="submission" date="2021-01" db="EMBL/GenBank/DDBJ databases">
        <title>Genome Sequencing of Type Strains.</title>
        <authorList>
            <person name="Lemaire J.F."/>
            <person name="Inderbitzin P."/>
            <person name="Collins S.B."/>
            <person name="Wespe N."/>
            <person name="Knight-Connoni V."/>
        </authorList>
    </citation>
    <scope>NUCLEOTIDE SEQUENCE [LARGE SCALE GENOMIC DNA]</scope>
    <source>
        <strain evidence="17 18">DSM 14730</strain>
    </source>
</reference>
<evidence type="ECO:0000256" key="11">
    <source>
        <dbReference type="ARBA" id="ARBA00022989"/>
    </source>
</evidence>
<dbReference type="InterPro" id="IPR035965">
    <property type="entry name" value="PAS-like_dom_sf"/>
</dbReference>
<keyword evidence="18" id="KW-1185">Reference proteome</keyword>
<keyword evidence="7 14" id="KW-0812">Transmembrane</keyword>
<evidence type="ECO:0000259" key="16">
    <source>
        <dbReference type="PROSITE" id="PS50112"/>
    </source>
</evidence>
<dbReference type="Gene3D" id="1.10.287.130">
    <property type="match status" value="1"/>
</dbReference>
<dbReference type="SMART" id="SM00387">
    <property type="entry name" value="HATPase_c"/>
    <property type="match status" value="1"/>
</dbReference>
<dbReference type="PROSITE" id="PS50109">
    <property type="entry name" value="HIS_KIN"/>
    <property type="match status" value="1"/>
</dbReference>
<dbReference type="InterPro" id="IPR039506">
    <property type="entry name" value="SPOB_a"/>
</dbReference>
<proteinExistence type="predicted"/>
<dbReference type="SMART" id="SM00091">
    <property type="entry name" value="PAS"/>
    <property type="match status" value="1"/>
</dbReference>
<dbReference type="InterPro" id="IPR013767">
    <property type="entry name" value="PAS_fold"/>
</dbReference>
<keyword evidence="13 14" id="KW-0472">Membrane</keyword>
<organism evidence="17 18">
    <name type="scientific">Fictibacillus barbaricus</name>
    <dbReference type="NCBI Taxonomy" id="182136"/>
    <lineage>
        <taxon>Bacteria</taxon>
        <taxon>Bacillati</taxon>
        <taxon>Bacillota</taxon>
        <taxon>Bacilli</taxon>
        <taxon>Bacillales</taxon>
        <taxon>Fictibacillaceae</taxon>
        <taxon>Fictibacillus</taxon>
    </lineage>
</organism>
<sequence length="523" mass="57832">MKLQTKLILISCSLIFLVITILAVLFQGMFEETMKNEMGERALSVSYAVSNNPLVIDAFKTENPSKWIQPYAEEIRKKTGAHYIVVGNKEGVRYSHPLEERIGKKMVGGDNQLALSGKPSITEATGSLGPAVRGKSPIINNDGEIIGLVSVGFLTDRINEDIWPYKLKILIIGISTLILGIIGSVLIANGVKRATHGLEPKEIGLLYKEKSAILEAIREGVIAVNREGDITLANQTALQMLETENDALIGNNVLKAIPNTRLVDVIASGKSEFDEQMKLGNTKVVANRVPILDDHGKVIGAVATFRNRHELYRLNEELAQVKGYSEGLRAQTHEFSNKLYLISGLIQLGSYQEALDVIAIESNVHQNFTQFIMKRISDPFIGGLLIGKFNRSKEMQVELIIEPSSHFRNLRGEVDRQLLVTIIGNLVDNAIDEVAECTHKEKTVKVCLSDFGNQLIIEVEDTGGGIRDSIANKLYQKGFSTKGPDRGYGLYLIKQSVELLNGELFYERTKADTTLFTVIIPKE</sequence>
<dbReference type="PANTHER" id="PTHR43547:SF3">
    <property type="entry name" value="SENSOR PROTEIN CITS"/>
    <property type="match status" value="1"/>
</dbReference>
<keyword evidence="11 14" id="KW-1133">Transmembrane helix</keyword>
<dbReference type="InterPro" id="IPR000014">
    <property type="entry name" value="PAS"/>
</dbReference>
<dbReference type="EC" id="2.7.13.3" evidence="3"/>
<gene>
    <name evidence="17" type="ORF">JYA64_09610</name>
</gene>
<dbReference type="SUPFAM" id="SSF55785">
    <property type="entry name" value="PYP-like sensor domain (PAS domain)"/>
    <property type="match status" value="1"/>
</dbReference>
<keyword evidence="12" id="KW-0902">Two-component regulatory system</keyword>
<evidence type="ECO:0000256" key="9">
    <source>
        <dbReference type="ARBA" id="ARBA00022777"/>
    </source>
</evidence>
<dbReference type="PANTHER" id="PTHR43547">
    <property type="entry name" value="TWO-COMPONENT HISTIDINE KINASE"/>
    <property type="match status" value="1"/>
</dbReference>
<evidence type="ECO:0000256" key="1">
    <source>
        <dbReference type="ARBA" id="ARBA00000085"/>
    </source>
</evidence>
<dbReference type="SUPFAM" id="SSF103190">
    <property type="entry name" value="Sensory domain-like"/>
    <property type="match status" value="1"/>
</dbReference>
<evidence type="ECO:0000313" key="17">
    <source>
        <dbReference type="EMBL" id="MBN3545550.1"/>
    </source>
</evidence>
<comment type="catalytic activity">
    <reaction evidence="1">
        <text>ATP + protein L-histidine = ADP + protein N-phospho-L-histidine.</text>
        <dbReference type="EC" id="2.7.13.3"/>
    </reaction>
</comment>
<dbReference type="Proteomes" id="UP001319060">
    <property type="component" value="Unassembled WGS sequence"/>
</dbReference>
<keyword evidence="10" id="KW-0067">ATP-binding</keyword>
<dbReference type="InterPro" id="IPR005467">
    <property type="entry name" value="His_kinase_dom"/>
</dbReference>
<evidence type="ECO:0000256" key="13">
    <source>
        <dbReference type="ARBA" id="ARBA00023136"/>
    </source>
</evidence>
<evidence type="ECO:0000256" key="5">
    <source>
        <dbReference type="ARBA" id="ARBA00022553"/>
    </source>
</evidence>
<comment type="subcellular location">
    <subcellularLocation>
        <location evidence="2">Cell membrane</location>
        <topology evidence="2">Multi-pass membrane protein</topology>
    </subcellularLocation>
</comment>
<dbReference type="Pfam" id="PF00989">
    <property type="entry name" value="PAS"/>
    <property type="match status" value="1"/>
</dbReference>
<evidence type="ECO:0000256" key="7">
    <source>
        <dbReference type="ARBA" id="ARBA00022692"/>
    </source>
</evidence>
<evidence type="ECO:0000256" key="2">
    <source>
        <dbReference type="ARBA" id="ARBA00004651"/>
    </source>
</evidence>
<dbReference type="GO" id="GO:0016301">
    <property type="term" value="F:kinase activity"/>
    <property type="evidence" value="ECO:0007669"/>
    <property type="project" value="UniProtKB-KW"/>
</dbReference>
<feature type="transmembrane region" description="Helical" evidence="14">
    <location>
        <begin position="169"/>
        <end position="191"/>
    </location>
</feature>
<dbReference type="Pfam" id="PF02518">
    <property type="entry name" value="HATPase_c"/>
    <property type="match status" value="1"/>
</dbReference>
<evidence type="ECO:0000256" key="12">
    <source>
        <dbReference type="ARBA" id="ARBA00023012"/>
    </source>
</evidence>
<evidence type="ECO:0000256" key="6">
    <source>
        <dbReference type="ARBA" id="ARBA00022679"/>
    </source>
</evidence>
<protein>
    <recommendedName>
        <fullName evidence="3">histidine kinase</fullName>
        <ecNumber evidence="3">2.7.13.3</ecNumber>
    </recommendedName>
</protein>
<accession>A0ABS2ZC89</accession>
<dbReference type="InterPro" id="IPR016120">
    <property type="entry name" value="Sig_transdc_His_kin_SpoOB"/>
</dbReference>
<name>A0ABS2ZC89_9BACL</name>
<evidence type="ECO:0000256" key="4">
    <source>
        <dbReference type="ARBA" id="ARBA00022475"/>
    </source>
</evidence>
<dbReference type="RefSeq" id="WP_188402425.1">
    <property type="nucleotide sequence ID" value="NZ_BMCE01000002.1"/>
</dbReference>
<dbReference type="EMBL" id="JAFHKS010000043">
    <property type="protein sequence ID" value="MBN3545550.1"/>
    <property type="molecule type" value="Genomic_DNA"/>
</dbReference>
<evidence type="ECO:0000256" key="14">
    <source>
        <dbReference type="SAM" id="Phobius"/>
    </source>
</evidence>
<dbReference type="SUPFAM" id="SSF55890">
    <property type="entry name" value="Sporulation response regulatory protein Spo0B"/>
    <property type="match status" value="1"/>
</dbReference>
<comment type="caution">
    <text evidence="17">The sequence shown here is derived from an EMBL/GenBank/DDBJ whole genome shotgun (WGS) entry which is preliminary data.</text>
</comment>
<keyword evidence="9 17" id="KW-0418">Kinase</keyword>
<feature type="domain" description="PAS" evidence="16">
    <location>
        <begin position="206"/>
        <end position="254"/>
    </location>
</feature>
<dbReference type="InterPro" id="IPR004358">
    <property type="entry name" value="Sig_transdc_His_kin-like_C"/>
</dbReference>
<evidence type="ECO:0000313" key="18">
    <source>
        <dbReference type="Proteomes" id="UP001319060"/>
    </source>
</evidence>
<dbReference type="Pfam" id="PF17203">
    <property type="entry name" value="sCache_3_2"/>
    <property type="match status" value="1"/>
</dbReference>
<keyword evidence="5" id="KW-0597">Phosphoprotein</keyword>
<dbReference type="Pfam" id="PF14689">
    <property type="entry name" value="SPOB_a"/>
    <property type="match status" value="1"/>
</dbReference>
<dbReference type="InterPro" id="IPR036890">
    <property type="entry name" value="HATPase_C_sf"/>
</dbReference>
<dbReference type="SUPFAM" id="SSF55874">
    <property type="entry name" value="ATPase domain of HSP90 chaperone/DNA topoisomerase II/histidine kinase"/>
    <property type="match status" value="1"/>
</dbReference>
<evidence type="ECO:0000259" key="15">
    <source>
        <dbReference type="PROSITE" id="PS50109"/>
    </source>
</evidence>
<keyword evidence="8" id="KW-0547">Nucleotide-binding</keyword>
<dbReference type="CDD" id="cd00130">
    <property type="entry name" value="PAS"/>
    <property type="match status" value="1"/>
</dbReference>
<evidence type="ECO:0000256" key="10">
    <source>
        <dbReference type="ARBA" id="ARBA00022840"/>
    </source>
</evidence>
<evidence type="ECO:0000256" key="8">
    <source>
        <dbReference type="ARBA" id="ARBA00022741"/>
    </source>
</evidence>
<dbReference type="PROSITE" id="PS50112">
    <property type="entry name" value="PAS"/>
    <property type="match status" value="1"/>
</dbReference>
<dbReference type="InterPro" id="IPR033463">
    <property type="entry name" value="sCache_3"/>
</dbReference>
<feature type="domain" description="Histidine kinase" evidence="15">
    <location>
        <begin position="415"/>
        <end position="523"/>
    </location>
</feature>
<feature type="transmembrane region" description="Helical" evidence="14">
    <location>
        <begin position="7"/>
        <end position="30"/>
    </location>
</feature>
<dbReference type="Gene3D" id="3.30.450.20">
    <property type="entry name" value="PAS domain"/>
    <property type="match status" value="2"/>
</dbReference>
<evidence type="ECO:0000256" key="3">
    <source>
        <dbReference type="ARBA" id="ARBA00012438"/>
    </source>
</evidence>
<keyword evidence="4" id="KW-1003">Cell membrane</keyword>
<dbReference type="PRINTS" id="PR00344">
    <property type="entry name" value="BCTRLSENSOR"/>
</dbReference>
<dbReference type="Gene3D" id="3.30.565.10">
    <property type="entry name" value="Histidine kinase-like ATPase, C-terminal domain"/>
    <property type="match status" value="1"/>
</dbReference>
<keyword evidence="6" id="KW-0808">Transferase</keyword>